<sequence>MNALESDAPLIVYVDIKSPYAFAAIRPTLALEKSLGMRFDWRPLTLDIPSYLGSARKKEGKVVESTRSTSQWSWVKYAYRDARRYAERQGLMLKGTEKIWDSSIPNIGILWVMQTARDRLGDYFEAVYPPFWRRELDIEDMAVVEACLQKAGIDSSGFAEFALGEGRAEHDKLQPQLHPSGIYGVPTYVIDGTILFGREHLPYVRWHLQGREGPAPDIAYEIDDHKAQPC</sequence>
<name>A0ABP3KRY2_9SPHN</name>
<evidence type="ECO:0000259" key="1">
    <source>
        <dbReference type="Pfam" id="PF01323"/>
    </source>
</evidence>
<dbReference type="EMBL" id="BAAAEM010000003">
    <property type="protein sequence ID" value="GAA0484697.1"/>
    <property type="molecule type" value="Genomic_DNA"/>
</dbReference>
<dbReference type="RefSeq" id="WP_229955310.1">
    <property type="nucleotide sequence ID" value="NZ_BAAAEM010000003.1"/>
</dbReference>
<evidence type="ECO:0000313" key="2">
    <source>
        <dbReference type="EMBL" id="GAA0484697.1"/>
    </source>
</evidence>
<organism evidence="2 3">
    <name type="scientific">Parasphingorhabdus litoris</name>
    <dbReference type="NCBI Taxonomy" id="394733"/>
    <lineage>
        <taxon>Bacteria</taxon>
        <taxon>Pseudomonadati</taxon>
        <taxon>Pseudomonadota</taxon>
        <taxon>Alphaproteobacteria</taxon>
        <taxon>Sphingomonadales</taxon>
        <taxon>Sphingomonadaceae</taxon>
        <taxon>Parasphingorhabdus</taxon>
    </lineage>
</organism>
<protein>
    <recommendedName>
        <fullName evidence="1">DSBA-like thioredoxin domain-containing protein</fullName>
    </recommendedName>
</protein>
<dbReference type="Gene3D" id="3.40.30.10">
    <property type="entry name" value="Glutaredoxin"/>
    <property type="match status" value="1"/>
</dbReference>
<dbReference type="Proteomes" id="UP001500713">
    <property type="component" value="Unassembled WGS sequence"/>
</dbReference>
<feature type="domain" description="DSBA-like thioredoxin" evidence="1">
    <location>
        <begin position="10"/>
        <end position="205"/>
    </location>
</feature>
<reference evidence="3" key="1">
    <citation type="journal article" date="2019" name="Int. J. Syst. Evol. Microbiol.">
        <title>The Global Catalogue of Microorganisms (GCM) 10K type strain sequencing project: providing services to taxonomists for standard genome sequencing and annotation.</title>
        <authorList>
            <consortium name="The Broad Institute Genomics Platform"/>
            <consortium name="The Broad Institute Genome Sequencing Center for Infectious Disease"/>
            <person name="Wu L."/>
            <person name="Ma J."/>
        </authorList>
    </citation>
    <scope>NUCLEOTIDE SEQUENCE [LARGE SCALE GENOMIC DNA]</scope>
    <source>
        <strain evidence="3">JCM 14162</strain>
    </source>
</reference>
<proteinExistence type="predicted"/>
<dbReference type="SUPFAM" id="SSF52833">
    <property type="entry name" value="Thioredoxin-like"/>
    <property type="match status" value="1"/>
</dbReference>
<dbReference type="InterPro" id="IPR001853">
    <property type="entry name" value="DSBA-like_thioredoxin_dom"/>
</dbReference>
<dbReference type="PANTHER" id="PTHR42943:SF2">
    <property type="entry name" value="GLUTATHIONE S-TRANSFERASE KAPPA 1"/>
    <property type="match status" value="1"/>
</dbReference>
<accession>A0ABP3KRY2</accession>
<dbReference type="Pfam" id="PF01323">
    <property type="entry name" value="DSBA"/>
    <property type="match status" value="1"/>
</dbReference>
<dbReference type="InterPro" id="IPR051924">
    <property type="entry name" value="GST_Kappa/NadH"/>
</dbReference>
<gene>
    <name evidence="2" type="ORF">GCM10009096_29160</name>
</gene>
<keyword evidence="3" id="KW-1185">Reference proteome</keyword>
<comment type="caution">
    <text evidence="2">The sequence shown here is derived from an EMBL/GenBank/DDBJ whole genome shotgun (WGS) entry which is preliminary data.</text>
</comment>
<dbReference type="InterPro" id="IPR036249">
    <property type="entry name" value="Thioredoxin-like_sf"/>
</dbReference>
<dbReference type="PANTHER" id="PTHR42943">
    <property type="entry name" value="GLUTATHIONE S-TRANSFERASE KAPPA"/>
    <property type="match status" value="1"/>
</dbReference>
<evidence type="ECO:0000313" key="3">
    <source>
        <dbReference type="Proteomes" id="UP001500713"/>
    </source>
</evidence>